<feature type="domain" description="Nudix hydrolase" evidence="6">
    <location>
        <begin position="19"/>
        <end position="150"/>
    </location>
</feature>
<evidence type="ECO:0000256" key="3">
    <source>
        <dbReference type="ARBA" id="ARBA00022801"/>
    </source>
</evidence>
<keyword evidence="4" id="KW-0460">Magnesium</keyword>
<dbReference type="PRINTS" id="PR00502">
    <property type="entry name" value="NUDIXFAMILY"/>
</dbReference>
<dbReference type="InterPro" id="IPR000086">
    <property type="entry name" value="NUDIX_hydrolase_dom"/>
</dbReference>
<evidence type="ECO:0000259" key="6">
    <source>
        <dbReference type="PROSITE" id="PS51462"/>
    </source>
</evidence>
<dbReference type="Gene3D" id="3.90.79.10">
    <property type="entry name" value="Nucleoside Triphosphate Pyrophosphohydrolase"/>
    <property type="match status" value="1"/>
</dbReference>
<dbReference type="InterPro" id="IPR015797">
    <property type="entry name" value="NUDIX_hydrolase-like_dom_sf"/>
</dbReference>
<evidence type="ECO:0000313" key="7">
    <source>
        <dbReference type="EMBL" id="GGR20075.1"/>
    </source>
</evidence>
<evidence type="ECO:0000313" key="8">
    <source>
        <dbReference type="Proteomes" id="UP000642014"/>
    </source>
</evidence>
<name>A0AAV4KK31_9ACTN</name>
<dbReference type="SUPFAM" id="SSF55811">
    <property type="entry name" value="Nudix"/>
    <property type="match status" value="1"/>
</dbReference>
<dbReference type="EMBL" id="BMSJ01000003">
    <property type="protein sequence ID" value="GGR20075.1"/>
    <property type="molecule type" value="Genomic_DNA"/>
</dbReference>
<organism evidence="7 8">
    <name type="scientific">Streptomyces cinereoruber</name>
    <dbReference type="NCBI Taxonomy" id="67260"/>
    <lineage>
        <taxon>Bacteria</taxon>
        <taxon>Bacillati</taxon>
        <taxon>Actinomycetota</taxon>
        <taxon>Actinomycetes</taxon>
        <taxon>Kitasatosporales</taxon>
        <taxon>Streptomycetaceae</taxon>
        <taxon>Streptomyces</taxon>
    </lineage>
</organism>
<dbReference type="PROSITE" id="PS51462">
    <property type="entry name" value="NUDIX"/>
    <property type="match status" value="1"/>
</dbReference>
<dbReference type="PANTHER" id="PTHR43046">
    <property type="entry name" value="GDP-MANNOSE MANNOSYL HYDROLASE"/>
    <property type="match status" value="1"/>
</dbReference>
<comment type="cofactor">
    <cofactor evidence="1">
        <name>Mg(2+)</name>
        <dbReference type="ChEBI" id="CHEBI:18420"/>
    </cofactor>
</comment>
<dbReference type="PROSITE" id="PS00893">
    <property type="entry name" value="NUDIX_BOX"/>
    <property type="match status" value="1"/>
</dbReference>
<evidence type="ECO:0000256" key="1">
    <source>
        <dbReference type="ARBA" id="ARBA00001946"/>
    </source>
</evidence>
<dbReference type="Pfam" id="PF00293">
    <property type="entry name" value="NUDIX"/>
    <property type="match status" value="1"/>
</dbReference>
<proteinExistence type="inferred from homology"/>
<dbReference type="InterPro" id="IPR020084">
    <property type="entry name" value="NUDIX_hydrolase_CS"/>
</dbReference>
<accession>A0AAV4KK31</accession>
<reference evidence="7 8" key="1">
    <citation type="journal article" date="2014" name="Int. J. Syst. Evol. Microbiol.">
        <title>Complete genome sequence of Corynebacterium casei LMG S-19264T (=DSM 44701T), isolated from a smear-ripened cheese.</title>
        <authorList>
            <consortium name="US DOE Joint Genome Institute (JGI-PGF)"/>
            <person name="Walter F."/>
            <person name="Albersmeier A."/>
            <person name="Kalinowski J."/>
            <person name="Ruckert C."/>
        </authorList>
    </citation>
    <scope>NUCLEOTIDE SEQUENCE [LARGE SCALE GENOMIC DNA]</scope>
    <source>
        <strain evidence="7 8">JCM 4205</strain>
    </source>
</reference>
<evidence type="ECO:0000256" key="2">
    <source>
        <dbReference type="ARBA" id="ARBA00005582"/>
    </source>
</evidence>
<comment type="similarity">
    <text evidence="2 5">Belongs to the Nudix hydrolase family.</text>
</comment>
<protein>
    <recommendedName>
        <fullName evidence="6">Nudix hydrolase domain-containing protein</fullName>
    </recommendedName>
</protein>
<dbReference type="GO" id="GO:0016787">
    <property type="term" value="F:hydrolase activity"/>
    <property type="evidence" value="ECO:0007669"/>
    <property type="project" value="UniProtKB-KW"/>
</dbReference>
<sequence length="163" mass="17899">MGMVDASVSLTEYDRQLARKRVAAGVLFFDDAGRVLLVDPVYKEPWEIPGGAVEADESPRAGARREVLEELGLDLPPGALLGVDWTGPRQGRSESVAFVFDGGRLAPEQVAAIRLQAEELREFRFVGADLTGELLLPRAARRVRACVRAREEGVTVYLEHGRE</sequence>
<keyword evidence="3 5" id="KW-0378">Hydrolase</keyword>
<comment type="caution">
    <text evidence="7">The sequence shown here is derived from an EMBL/GenBank/DDBJ whole genome shotgun (WGS) entry which is preliminary data.</text>
</comment>
<evidence type="ECO:0000256" key="4">
    <source>
        <dbReference type="ARBA" id="ARBA00022842"/>
    </source>
</evidence>
<evidence type="ECO:0000256" key="5">
    <source>
        <dbReference type="RuleBase" id="RU003476"/>
    </source>
</evidence>
<dbReference type="InterPro" id="IPR020476">
    <property type="entry name" value="Nudix_hydrolase"/>
</dbReference>
<dbReference type="AlphaFoldDB" id="A0AAV4KK31"/>
<gene>
    <name evidence="7" type="ORF">GCM10010497_22830</name>
</gene>
<dbReference type="Proteomes" id="UP000642014">
    <property type="component" value="Unassembled WGS sequence"/>
</dbReference>
<dbReference type="PANTHER" id="PTHR43046:SF12">
    <property type="entry name" value="GDP-MANNOSE MANNOSYL HYDROLASE"/>
    <property type="match status" value="1"/>
</dbReference>
<dbReference type="CDD" id="cd18876">
    <property type="entry name" value="NUDIX_Hydrolase"/>
    <property type="match status" value="1"/>
</dbReference>